<dbReference type="STRING" id="1123357.SAMN02745244_01644"/>
<evidence type="ECO:0008006" key="4">
    <source>
        <dbReference type="Google" id="ProtNLM"/>
    </source>
</evidence>
<dbReference type="Proteomes" id="UP000184512">
    <property type="component" value="Unassembled WGS sequence"/>
</dbReference>
<keyword evidence="1" id="KW-1133">Transmembrane helix</keyword>
<feature type="transmembrane region" description="Helical" evidence="1">
    <location>
        <begin position="112"/>
        <end position="139"/>
    </location>
</feature>
<accession>A0A1M6G9A1</accession>
<keyword evidence="1" id="KW-0812">Transmembrane</keyword>
<keyword evidence="3" id="KW-1185">Reference proteome</keyword>
<dbReference type="EMBL" id="FQZG01000025">
    <property type="protein sequence ID" value="SHJ06521.1"/>
    <property type="molecule type" value="Genomic_DNA"/>
</dbReference>
<proteinExistence type="predicted"/>
<gene>
    <name evidence="2" type="ORF">SAMN02745244_01644</name>
</gene>
<keyword evidence="1" id="KW-0472">Membrane</keyword>
<evidence type="ECO:0000313" key="2">
    <source>
        <dbReference type="EMBL" id="SHJ06521.1"/>
    </source>
</evidence>
<feature type="transmembrane region" description="Helical" evidence="1">
    <location>
        <begin position="72"/>
        <end position="91"/>
    </location>
</feature>
<reference evidence="2 3" key="1">
    <citation type="submission" date="2016-11" db="EMBL/GenBank/DDBJ databases">
        <authorList>
            <person name="Jaros S."/>
            <person name="Januszkiewicz K."/>
            <person name="Wedrychowicz H."/>
        </authorList>
    </citation>
    <scope>NUCLEOTIDE SEQUENCE [LARGE SCALE GENOMIC DNA]</scope>
    <source>
        <strain evidence="2 3">DSM 12906</strain>
    </source>
</reference>
<dbReference type="AlphaFoldDB" id="A0A1M6G9A1"/>
<sequence length="180" mass="19071">MRDRAVAHLTDLYARNLIGESELDSRLDKVLGARDRVELGRSLQGLARMAPAMLTPRAPGQATPAENVGAGLVNLSGLVTSFVGPAIVRAASKPGSRMWWEAGRALSLQVTFLALGLVLAVLSFVLGLNGLMFIAWAAWAGSTIWSSVRAFNGKPSTGAVEPFLLARPKLPDAGAPRITR</sequence>
<protein>
    <recommendedName>
        <fullName evidence="4">DUF1707 and DUF4870 domain-containing protein</fullName>
    </recommendedName>
</protein>
<evidence type="ECO:0000256" key="1">
    <source>
        <dbReference type="SAM" id="Phobius"/>
    </source>
</evidence>
<evidence type="ECO:0000313" key="3">
    <source>
        <dbReference type="Proteomes" id="UP000184512"/>
    </source>
</evidence>
<name>A0A1M6G9A1_9ACTN</name>
<organism evidence="2 3">
    <name type="scientific">Tessaracoccus bendigoensis DSM 12906</name>
    <dbReference type="NCBI Taxonomy" id="1123357"/>
    <lineage>
        <taxon>Bacteria</taxon>
        <taxon>Bacillati</taxon>
        <taxon>Actinomycetota</taxon>
        <taxon>Actinomycetes</taxon>
        <taxon>Propionibacteriales</taxon>
        <taxon>Propionibacteriaceae</taxon>
        <taxon>Tessaracoccus</taxon>
    </lineage>
</organism>